<gene>
    <name evidence="1" type="ORF">Cni_G28127</name>
</gene>
<sequence length="121" mass="13155">MTASPGKLRFLSFPLSLSPLLSTSPASHATEEPAGIRVGSETAVEKEFCKQALPIFQISFILLVFGYWEIDDPFEEWVPESLHPPITEDMKAEPPILESSGYVFSASLPPYLASAAISAVN</sequence>
<proteinExistence type="predicted"/>
<evidence type="ECO:0000313" key="2">
    <source>
        <dbReference type="Proteomes" id="UP001327560"/>
    </source>
</evidence>
<organism evidence="1 2">
    <name type="scientific">Canna indica</name>
    <name type="common">Indian-shot</name>
    <dbReference type="NCBI Taxonomy" id="4628"/>
    <lineage>
        <taxon>Eukaryota</taxon>
        <taxon>Viridiplantae</taxon>
        <taxon>Streptophyta</taxon>
        <taxon>Embryophyta</taxon>
        <taxon>Tracheophyta</taxon>
        <taxon>Spermatophyta</taxon>
        <taxon>Magnoliopsida</taxon>
        <taxon>Liliopsida</taxon>
        <taxon>Zingiberales</taxon>
        <taxon>Cannaceae</taxon>
        <taxon>Canna</taxon>
    </lineage>
</organism>
<accession>A0AAQ3L2X6</accession>
<dbReference type="EMBL" id="CP136898">
    <property type="protein sequence ID" value="WOL19329.1"/>
    <property type="molecule type" value="Genomic_DNA"/>
</dbReference>
<protein>
    <submittedName>
        <fullName evidence="1">Uncharacterized protein</fullName>
    </submittedName>
</protein>
<dbReference type="Proteomes" id="UP001327560">
    <property type="component" value="Chromosome 9"/>
</dbReference>
<name>A0AAQ3L2X6_9LILI</name>
<keyword evidence="2" id="KW-1185">Reference proteome</keyword>
<evidence type="ECO:0000313" key="1">
    <source>
        <dbReference type="EMBL" id="WOL19329.1"/>
    </source>
</evidence>
<dbReference type="AlphaFoldDB" id="A0AAQ3L2X6"/>
<reference evidence="1 2" key="1">
    <citation type="submission" date="2023-10" db="EMBL/GenBank/DDBJ databases">
        <title>Chromosome-scale genome assembly provides insights into flower coloration mechanisms of Canna indica.</title>
        <authorList>
            <person name="Li C."/>
        </authorList>
    </citation>
    <scope>NUCLEOTIDE SEQUENCE [LARGE SCALE GENOMIC DNA]</scope>
    <source>
        <tissue evidence="1">Flower</tissue>
    </source>
</reference>